<organism evidence="1 2">
    <name type="scientific">Salmonirosea aquatica</name>
    <dbReference type="NCBI Taxonomy" id="2654236"/>
    <lineage>
        <taxon>Bacteria</taxon>
        <taxon>Pseudomonadati</taxon>
        <taxon>Bacteroidota</taxon>
        <taxon>Cytophagia</taxon>
        <taxon>Cytophagales</taxon>
        <taxon>Spirosomataceae</taxon>
        <taxon>Salmonirosea</taxon>
    </lineage>
</organism>
<dbReference type="EMBL" id="WHLY01000002">
    <property type="protein sequence ID" value="MPR32186.1"/>
    <property type="molecule type" value="Genomic_DNA"/>
</dbReference>
<dbReference type="AlphaFoldDB" id="A0A7C9F4K5"/>
<dbReference type="Proteomes" id="UP000479293">
    <property type="component" value="Unassembled WGS sequence"/>
</dbReference>
<dbReference type="InterPro" id="IPR032274">
    <property type="entry name" value="DUF4835"/>
</dbReference>
<protein>
    <submittedName>
        <fullName evidence="1">DUF4835 family protein</fullName>
    </submittedName>
</protein>
<keyword evidence="2" id="KW-1185">Reference proteome</keyword>
<comment type="caution">
    <text evidence="1">The sequence shown here is derived from an EMBL/GenBank/DDBJ whole genome shotgun (WGS) entry which is preliminary data.</text>
</comment>
<dbReference type="Pfam" id="PF16119">
    <property type="entry name" value="DUF4835"/>
    <property type="match status" value="1"/>
</dbReference>
<reference evidence="1 2" key="1">
    <citation type="submission" date="2019-10" db="EMBL/GenBank/DDBJ databases">
        <title>Draft Genome Sequence of Cytophagaceae sp. SJW1-29.</title>
        <authorList>
            <person name="Choi A."/>
        </authorList>
    </citation>
    <scope>NUCLEOTIDE SEQUENCE [LARGE SCALE GENOMIC DNA]</scope>
    <source>
        <strain evidence="1 2">SJW1-29</strain>
    </source>
</reference>
<sequence>MERSMKNYWIRWSMLIGVLMSRITLVEAQEINCTVNLNYDQLFAQQKTDEQTMNQLKTYMSDFINNTRWTNDQFAPEERIKCKLNVNLIRSVTQGSYEANAQLIVTRPVYNATYETVLFSFVDRNFNFTFLPNTPMFFNENNYTDELPFTLAFYSLIALTLDYDSFSKVGGTPYLQRAFNLTNLARNASPFQKAWNSNPAETRNRYWLVENLMSQQFLPFREGLYNYHRLGLDTVTETPGLSRKKGMEMLTTLKQVAQLRPGAVVVNSFFDAKSEELYNMFREASPDDRQQAFTLLSSLDPTKTELYRKLIQ</sequence>
<name>A0A7C9F4K5_9BACT</name>
<proteinExistence type="predicted"/>
<gene>
    <name evidence="1" type="ORF">GBK04_02190</name>
</gene>
<evidence type="ECO:0000313" key="1">
    <source>
        <dbReference type="EMBL" id="MPR32186.1"/>
    </source>
</evidence>
<accession>A0A7C9F4K5</accession>
<evidence type="ECO:0000313" key="2">
    <source>
        <dbReference type="Proteomes" id="UP000479293"/>
    </source>
</evidence>